<protein>
    <submittedName>
        <fullName evidence="5">Acyl-CoA thioester hydrolase</fullName>
    </submittedName>
</protein>
<dbReference type="GO" id="GO:0005829">
    <property type="term" value="C:cytosol"/>
    <property type="evidence" value="ECO:0007669"/>
    <property type="project" value="TreeGrafter"/>
</dbReference>
<dbReference type="GO" id="GO:0052816">
    <property type="term" value="F:long-chain fatty acyl-CoA hydrolase activity"/>
    <property type="evidence" value="ECO:0007669"/>
    <property type="project" value="TreeGrafter"/>
</dbReference>
<evidence type="ECO:0000313" key="5">
    <source>
        <dbReference type="EMBL" id="KGE18945.1"/>
    </source>
</evidence>
<dbReference type="PANTHER" id="PTHR11049">
    <property type="entry name" value="ACYL COENZYME A THIOESTER HYDROLASE"/>
    <property type="match status" value="1"/>
</dbReference>
<dbReference type="InterPro" id="IPR029069">
    <property type="entry name" value="HotDog_dom_sf"/>
</dbReference>
<proteinExistence type="inferred from homology"/>
<dbReference type="STRING" id="268407.PWYN_05970"/>
<dbReference type="OrthoDB" id="9791628at2"/>
<evidence type="ECO:0000256" key="2">
    <source>
        <dbReference type="ARBA" id="ARBA00022801"/>
    </source>
</evidence>
<evidence type="ECO:0000256" key="1">
    <source>
        <dbReference type="ARBA" id="ARBA00010458"/>
    </source>
</evidence>
<accession>A0A098M8R6</accession>
<dbReference type="Gene3D" id="3.10.129.10">
    <property type="entry name" value="Hotdog Thioesterase"/>
    <property type="match status" value="1"/>
</dbReference>
<dbReference type="InterPro" id="IPR033120">
    <property type="entry name" value="HOTDOG_ACOT"/>
</dbReference>
<dbReference type="InterPro" id="IPR040170">
    <property type="entry name" value="Cytosol_ACT"/>
</dbReference>
<feature type="domain" description="HotDog ACOT-type" evidence="4">
    <location>
        <begin position="17"/>
        <end position="129"/>
    </location>
</feature>
<dbReference type="Proteomes" id="UP000029734">
    <property type="component" value="Unassembled WGS sequence"/>
</dbReference>
<reference evidence="5 6" key="1">
    <citation type="submission" date="2014-08" db="EMBL/GenBank/DDBJ databases">
        <authorList>
            <person name="den Bakker H.C."/>
        </authorList>
    </citation>
    <scope>NUCLEOTIDE SEQUENCE [LARGE SCALE GENOMIC DNA]</scope>
    <source>
        <strain evidence="5 6">DSM 18334</strain>
    </source>
</reference>
<gene>
    <name evidence="5" type="ORF">PWYN_05970</name>
</gene>
<dbReference type="GO" id="GO:0009062">
    <property type="term" value="P:fatty acid catabolic process"/>
    <property type="evidence" value="ECO:0007669"/>
    <property type="project" value="TreeGrafter"/>
</dbReference>
<dbReference type="GO" id="GO:0006637">
    <property type="term" value="P:acyl-CoA metabolic process"/>
    <property type="evidence" value="ECO:0007669"/>
    <property type="project" value="TreeGrafter"/>
</dbReference>
<dbReference type="InterPro" id="IPR006683">
    <property type="entry name" value="Thioestr_dom"/>
</dbReference>
<comment type="similarity">
    <text evidence="1">Belongs to the acyl coenzyme A hydrolase family.</text>
</comment>
<dbReference type="AlphaFoldDB" id="A0A098M8R6"/>
<keyword evidence="6" id="KW-1185">Reference proteome</keyword>
<organism evidence="5 6">
    <name type="scientific">Paenibacillus wynnii</name>
    <dbReference type="NCBI Taxonomy" id="268407"/>
    <lineage>
        <taxon>Bacteria</taxon>
        <taxon>Bacillati</taxon>
        <taxon>Bacillota</taxon>
        <taxon>Bacilli</taxon>
        <taxon>Bacillales</taxon>
        <taxon>Paenibacillaceae</taxon>
        <taxon>Paenibacillus</taxon>
    </lineage>
</organism>
<dbReference type="Pfam" id="PF03061">
    <property type="entry name" value="4HBT"/>
    <property type="match status" value="1"/>
</dbReference>
<keyword evidence="2 3" id="KW-0378">Hydrolase</keyword>
<comment type="caution">
    <text evidence="5">The sequence shown here is derived from an EMBL/GenBank/DDBJ whole genome shotgun (WGS) entry which is preliminary data.</text>
</comment>
<evidence type="ECO:0000259" key="4">
    <source>
        <dbReference type="PROSITE" id="PS51770"/>
    </source>
</evidence>
<dbReference type="CDD" id="cd03442">
    <property type="entry name" value="BFIT_BACH"/>
    <property type="match status" value="1"/>
</dbReference>
<evidence type="ECO:0000313" key="6">
    <source>
        <dbReference type="Proteomes" id="UP000029734"/>
    </source>
</evidence>
<dbReference type="PANTHER" id="PTHR11049:SF24">
    <property type="entry name" value="CYTOSOLIC ACYL COENZYME A THIOESTER HYDROLASE"/>
    <property type="match status" value="1"/>
</dbReference>
<name>A0A098M8R6_9BACL</name>
<dbReference type="SUPFAM" id="SSF54637">
    <property type="entry name" value="Thioesterase/thiol ester dehydrase-isomerase"/>
    <property type="match status" value="1"/>
</dbReference>
<dbReference type="RefSeq" id="WP_036649376.1">
    <property type="nucleotide sequence ID" value="NZ_JQCR01000002.1"/>
</dbReference>
<dbReference type="PROSITE" id="PS51770">
    <property type="entry name" value="HOTDOG_ACOT"/>
    <property type="match status" value="1"/>
</dbReference>
<sequence>MKEDKDLSETPAFKYCRESRVFKTGRVFPNDVNNHKTLFGGKLMSGIDEVASISAMRHCRANVVTASADSVDFLLPIRPTDSVCFESFVTWTGRTSIEVFVKVISEHLYTGERAVAATSFLTFVAVGEDGVPLPVPNIIPETVEEKLMNQSAEERAELRKVRRAMSKKLASQLNTSKYWEQNSPIQ</sequence>
<evidence type="ECO:0000256" key="3">
    <source>
        <dbReference type="PROSITE-ProRule" id="PRU01106"/>
    </source>
</evidence>
<dbReference type="EMBL" id="JQCR01000002">
    <property type="protein sequence ID" value="KGE18945.1"/>
    <property type="molecule type" value="Genomic_DNA"/>
</dbReference>
<dbReference type="eggNOG" id="COG1607">
    <property type="taxonomic scope" value="Bacteria"/>
</dbReference>
<reference evidence="5 6" key="2">
    <citation type="submission" date="2014-10" db="EMBL/GenBank/DDBJ databases">
        <title>Comparative genomics of the Paenibacillus odorifer group.</title>
        <authorList>
            <person name="Tsai Y.-C."/>
            <person name="Martin N."/>
            <person name="Korlach J."/>
            <person name="Wiedmann M."/>
        </authorList>
    </citation>
    <scope>NUCLEOTIDE SEQUENCE [LARGE SCALE GENOMIC DNA]</scope>
    <source>
        <strain evidence="5 6">DSM 18334</strain>
    </source>
</reference>